<evidence type="ECO:0000313" key="11">
    <source>
        <dbReference type="Proteomes" id="UP001500280"/>
    </source>
</evidence>
<evidence type="ECO:0000256" key="7">
    <source>
        <dbReference type="SAM" id="MobiDB-lite"/>
    </source>
</evidence>
<dbReference type="EMBL" id="BAAANF010000011">
    <property type="protein sequence ID" value="GAA1687092.1"/>
    <property type="molecule type" value="Genomic_DNA"/>
</dbReference>
<comment type="caution">
    <text evidence="10">The sequence shown here is derived from an EMBL/GenBank/DDBJ whole genome shotgun (WGS) entry which is preliminary data.</text>
</comment>
<keyword evidence="1 6" id="KW-0645">Protease</keyword>
<keyword evidence="3 6" id="KW-0378">Hydrolase</keyword>
<comment type="cofactor">
    <cofactor evidence="6">
        <name>Zn(2+)</name>
        <dbReference type="ChEBI" id="CHEBI:29105"/>
    </cofactor>
    <text evidence="6">Binds 1 zinc ion per subunit.</text>
</comment>
<feature type="transmembrane region" description="Helical" evidence="8">
    <location>
        <begin position="204"/>
        <end position="224"/>
    </location>
</feature>
<feature type="transmembrane region" description="Helical" evidence="8">
    <location>
        <begin position="263"/>
        <end position="282"/>
    </location>
</feature>
<keyword evidence="8" id="KW-1133">Transmembrane helix</keyword>
<feature type="domain" description="Peptidase M48" evidence="9">
    <location>
        <begin position="140"/>
        <end position="344"/>
    </location>
</feature>
<dbReference type="Pfam" id="PF01435">
    <property type="entry name" value="Peptidase_M48"/>
    <property type="match status" value="1"/>
</dbReference>
<keyword evidence="2" id="KW-0479">Metal-binding</keyword>
<protein>
    <recommendedName>
        <fullName evidence="9">Peptidase M48 domain-containing protein</fullName>
    </recommendedName>
</protein>
<evidence type="ECO:0000313" key="10">
    <source>
        <dbReference type="EMBL" id="GAA1687092.1"/>
    </source>
</evidence>
<evidence type="ECO:0000256" key="3">
    <source>
        <dbReference type="ARBA" id="ARBA00022801"/>
    </source>
</evidence>
<feature type="region of interest" description="Disordered" evidence="7">
    <location>
        <begin position="1"/>
        <end position="58"/>
    </location>
</feature>
<keyword evidence="5 6" id="KW-0482">Metalloprotease</keyword>
<keyword evidence="8" id="KW-0472">Membrane</keyword>
<evidence type="ECO:0000256" key="2">
    <source>
        <dbReference type="ARBA" id="ARBA00022723"/>
    </source>
</evidence>
<feature type="transmembrane region" description="Helical" evidence="8">
    <location>
        <begin position="64"/>
        <end position="86"/>
    </location>
</feature>
<keyword evidence="4 6" id="KW-0862">Zinc</keyword>
<evidence type="ECO:0000259" key="9">
    <source>
        <dbReference type="Pfam" id="PF01435"/>
    </source>
</evidence>
<comment type="similarity">
    <text evidence="6">Belongs to the peptidase M48 family.</text>
</comment>
<accession>A0ABN2HFH5</accession>
<dbReference type="Proteomes" id="UP001500280">
    <property type="component" value="Unassembled WGS sequence"/>
</dbReference>
<dbReference type="InterPro" id="IPR001915">
    <property type="entry name" value="Peptidase_M48"/>
</dbReference>
<evidence type="ECO:0000256" key="6">
    <source>
        <dbReference type="RuleBase" id="RU003983"/>
    </source>
</evidence>
<feature type="transmembrane region" description="Helical" evidence="8">
    <location>
        <begin position="93"/>
        <end position="112"/>
    </location>
</feature>
<reference evidence="10 11" key="1">
    <citation type="journal article" date="2019" name="Int. J. Syst. Evol. Microbiol.">
        <title>The Global Catalogue of Microorganisms (GCM) 10K type strain sequencing project: providing services to taxonomists for standard genome sequencing and annotation.</title>
        <authorList>
            <consortium name="The Broad Institute Genomics Platform"/>
            <consortium name="The Broad Institute Genome Sequencing Center for Infectious Disease"/>
            <person name="Wu L."/>
            <person name="Ma J."/>
        </authorList>
    </citation>
    <scope>NUCLEOTIDE SEQUENCE [LARGE SCALE GENOMIC DNA]</scope>
    <source>
        <strain evidence="10 11">JCM 14307</strain>
    </source>
</reference>
<evidence type="ECO:0000256" key="4">
    <source>
        <dbReference type="ARBA" id="ARBA00022833"/>
    </source>
</evidence>
<gene>
    <name evidence="10" type="ORF">GCM10009745_34790</name>
</gene>
<proteinExistence type="inferred from homology"/>
<evidence type="ECO:0000256" key="1">
    <source>
        <dbReference type="ARBA" id="ARBA00022670"/>
    </source>
</evidence>
<organism evidence="10 11">
    <name type="scientific">Kribbella yunnanensis</name>
    <dbReference type="NCBI Taxonomy" id="190194"/>
    <lineage>
        <taxon>Bacteria</taxon>
        <taxon>Bacillati</taxon>
        <taxon>Actinomycetota</taxon>
        <taxon>Actinomycetes</taxon>
        <taxon>Propionibacteriales</taxon>
        <taxon>Kribbellaceae</taxon>
        <taxon>Kribbella</taxon>
    </lineage>
</organism>
<evidence type="ECO:0000256" key="5">
    <source>
        <dbReference type="ARBA" id="ARBA00023049"/>
    </source>
</evidence>
<evidence type="ECO:0000256" key="8">
    <source>
        <dbReference type="SAM" id="Phobius"/>
    </source>
</evidence>
<keyword evidence="8" id="KW-0812">Transmembrane</keyword>
<dbReference type="Gene3D" id="3.30.2010.10">
    <property type="entry name" value="Metalloproteases ('zincins'), catalytic domain"/>
    <property type="match status" value="1"/>
</dbReference>
<sequence>MTGPGDPDNQHGAEGPNPGWGPEPPGYSGAQPSIPPQQPWGQLPVPAGQPRDAGGSHTLPDPSAWTALLSAVPWFFWSLVLVVWVAGAIGFPWGWIVVALWILSGALIFLPATEDLLARYLFRLRRPTLVEMQRLGPAWQQLLRRASTPEGRFVLWIQDSDEVSATATPGHTVAVTRWALYTLPPQHLEAALAHELSHHLGGRAWLSLINFWYAIPARGGLIVARAVARLMRRVPALGCLIGGFLVLAYAGIALVVITFGHGYIWPLLFLTPFVAPPLLAWLNRWHVKEADRKAAMLGYGATLVQVLYGWQMQHQDSLGRETSRRAQVMSNTPSLIDRVHTLEQAGGIPPQAWS</sequence>
<feature type="transmembrane region" description="Helical" evidence="8">
    <location>
        <begin position="236"/>
        <end position="257"/>
    </location>
</feature>
<name>A0ABN2HFH5_9ACTN</name>
<keyword evidence="11" id="KW-1185">Reference proteome</keyword>